<sequence>MKKVLIIVAIIMALPLIASARPTNQITDWYLKDFHSEIRVNYDSSLDITENITADCGNLPDKHGIFRILPTRYTMADGKKINMPLNLNGITDGEFALPYDITKKIGSITYKIFSAQDRGTVTGENKVVIDYTYKNTIRFDNNDFDELYWNLNGNFWEIQTDNYSAEIILPKEINQNNSKIYIYTGQVGQKYIGLANYYWDTNRNSIVVSSTRTLKAGEGITISVTFPKGIITPYQPTWEEKINNLLILSLFIVTILIPIIVLLFCFFFWKKYGKDLKLNKAITPEYEPPLNLSPLEISFLKYGGNIPNNDITATIINLAVKGYLKIDEYKKKKYSLTYIEKNTDNLNEAEKIILEAIFKGSLSMEGVVRLEKLRGKISTITLKLKPTLQKKLTDDGLFDPEGFKNQKKLSQIAGLMFLITIGFSVVIIVSKHGIFLPITFGLIASTIIVSVFASLMAKITPLGAETLWKVKGFKLYMKTAEKYRQQFYEKENIFEKLLPYAISFGLTKEWIKKMEQIYGSDYFNNYHPLWYSGVGSIGSFDANSFASSISSITSSMNAATGSSGAGGGGGS</sequence>
<evidence type="ECO:0000256" key="1">
    <source>
        <dbReference type="SAM" id="Phobius"/>
    </source>
</evidence>
<dbReference type="AlphaFoldDB" id="A0A2M8KF51"/>
<dbReference type="Proteomes" id="UP000231450">
    <property type="component" value="Unassembled WGS sequence"/>
</dbReference>
<dbReference type="Pfam" id="PF20990">
    <property type="entry name" value="DUF2207_C"/>
    <property type="match status" value="1"/>
</dbReference>
<feature type="transmembrane region" description="Helical" evidence="1">
    <location>
        <begin position="245"/>
        <end position="269"/>
    </location>
</feature>
<feature type="non-terminal residue" evidence="5">
    <location>
        <position position="571"/>
    </location>
</feature>
<dbReference type="EMBL" id="PFDW01000005">
    <property type="protein sequence ID" value="PJE58542.1"/>
    <property type="molecule type" value="Genomic_DNA"/>
</dbReference>
<keyword evidence="1" id="KW-0812">Transmembrane</keyword>
<feature type="domain" description="DUF2207" evidence="3">
    <location>
        <begin position="31"/>
        <end position="226"/>
    </location>
</feature>
<evidence type="ECO:0000259" key="3">
    <source>
        <dbReference type="Pfam" id="PF09972"/>
    </source>
</evidence>
<dbReference type="Pfam" id="PF09972">
    <property type="entry name" value="DUF2207"/>
    <property type="match status" value="1"/>
</dbReference>
<proteinExistence type="predicted"/>
<keyword evidence="1" id="KW-0472">Membrane</keyword>
<evidence type="ECO:0008006" key="7">
    <source>
        <dbReference type="Google" id="ProtNLM"/>
    </source>
</evidence>
<accession>A0A2M8KF51</accession>
<name>A0A2M8KF51_9BACT</name>
<feature type="transmembrane region" description="Helical" evidence="1">
    <location>
        <begin position="435"/>
        <end position="457"/>
    </location>
</feature>
<feature type="signal peptide" evidence="2">
    <location>
        <begin position="1"/>
        <end position="20"/>
    </location>
</feature>
<keyword evidence="1" id="KW-1133">Transmembrane helix</keyword>
<evidence type="ECO:0000313" key="5">
    <source>
        <dbReference type="EMBL" id="PJE58542.1"/>
    </source>
</evidence>
<keyword evidence="2" id="KW-0732">Signal</keyword>
<dbReference type="InterPro" id="IPR018702">
    <property type="entry name" value="DUF2207"/>
</dbReference>
<feature type="chain" id="PRO_5014779746" description="DUF2207 domain-containing protein" evidence="2">
    <location>
        <begin position="21"/>
        <end position="571"/>
    </location>
</feature>
<protein>
    <recommendedName>
        <fullName evidence="7">DUF2207 domain-containing protein</fullName>
    </recommendedName>
</protein>
<evidence type="ECO:0000259" key="4">
    <source>
        <dbReference type="Pfam" id="PF20990"/>
    </source>
</evidence>
<dbReference type="InterPro" id="IPR048389">
    <property type="entry name" value="YciQ-like_C"/>
</dbReference>
<reference evidence="6" key="1">
    <citation type="submission" date="2017-09" db="EMBL/GenBank/DDBJ databases">
        <title>Depth-based differentiation of microbial function through sediment-hosted aquifers and enrichment of novel symbionts in the deep terrestrial subsurface.</title>
        <authorList>
            <person name="Probst A.J."/>
            <person name="Ladd B."/>
            <person name="Jarett J.K."/>
            <person name="Geller-Mcgrath D.E."/>
            <person name="Sieber C.M.K."/>
            <person name="Emerson J.B."/>
            <person name="Anantharaman K."/>
            <person name="Thomas B.C."/>
            <person name="Malmstrom R."/>
            <person name="Stieglmeier M."/>
            <person name="Klingl A."/>
            <person name="Woyke T."/>
            <person name="Ryan C.M."/>
            <person name="Banfield J.F."/>
        </authorList>
    </citation>
    <scope>NUCLEOTIDE SEQUENCE [LARGE SCALE GENOMIC DNA]</scope>
</reference>
<feature type="transmembrane region" description="Helical" evidence="1">
    <location>
        <begin position="412"/>
        <end position="429"/>
    </location>
</feature>
<organism evidence="5 6">
    <name type="scientific">Candidatus Portnoybacteria bacterium CG10_big_fil_rev_8_21_14_0_10_36_7</name>
    <dbReference type="NCBI Taxonomy" id="1974812"/>
    <lineage>
        <taxon>Bacteria</taxon>
        <taxon>Candidatus Portnoyibacteriota</taxon>
    </lineage>
</organism>
<feature type="domain" description="Predicted membrane protein YciQ-like C-terminal" evidence="4">
    <location>
        <begin position="284"/>
        <end position="514"/>
    </location>
</feature>
<evidence type="ECO:0000256" key="2">
    <source>
        <dbReference type="SAM" id="SignalP"/>
    </source>
</evidence>
<comment type="caution">
    <text evidence="5">The sequence shown here is derived from an EMBL/GenBank/DDBJ whole genome shotgun (WGS) entry which is preliminary data.</text>
</comment>
<evidence type="ECO:0000313" key="6">
    <source>
        <dbReference type="Proteomes" id="UP000231450"/>
    </source>
</evidence>
<gene>
    <name evidence="5" type="ORF">COU81_00165</name>
</gene>